<organism evidence="4 5">
    <name type="scientific">Niabella ginsengisoli</name>
    <dbReference type="NCBI Taxonomy" id="522298"/>
    <lineage>
        <taxon>Bacteria</taxon>
        <taxon>Pseudomonadati</taxon>
        <taxon>Bacteroidota</taxon>
        <taxon>Chitinophagia</taxon>
        <taxon>Chitinophagales</taxon>
        <taxon>Chitinophagaceae</taxon>
        <taxon>Niabella</taxon>
    </lineage>
</organism>
<keyword evidence="3" id="KW-0998">Cell outer membrane</keyword>
<dbReference type="RefSeq" id="WP_240828290.1">
    <property type="nucleotide sequence ID" value="NZ_JAKWBL010000001.1"/>
</dbReference>
<evidence type="ECO:0000256" key="3">
    <source>
        <dbReference type="ARBA" id="ARBA00023237"/>
    </source>
</evidence>
<sequence>MPPELKKVLGGKDERAIKIKQILENDSTLYAGRDRIDESPFLTDYLNPYYNNSTNWQSIFIKPQFNMTHNVAAAGGDTKFNYKANLSYYNEKGIVANTGFSRYTMSMNTEYMPTTRFRLFTSITASLGNQNLGSGTGMMQGGVATAASASSLLPPPSFFSGNTTALGVSQTDNENKSGRLAANIDVRYELLKGLNLQNNLSYDFTTDRANNFTPAAVNNNYSLRYAYDSRREGLNNRSSLNYTTTFGEDHLINAFAFSEANIEKFMAKAQQQSGTPNDQYEGPLGFISNFERRGGVLNNNYERRLLGYGGTFQYNFRKKYVLDLSYRLEGSSTNGPNQPYVKAPAIGVRWNFDKEKFMESLSWIDSPP</sequence>
<comment type="subcellular location">
    <subcellularLocation>
        <location evidence="1">Cell outer membrane</location>
    </subcellularLocation>
</comment>
<accession>A0ABS9SIW7</accession>
<evidence type="ECO:0000256" key="2">
    <source>
        <dbReference type="ARBA" id="ARBA00023136"/>
    </source>
</evidence>
<dbReference type="EMBL" id="JAKWBL010000001">
    <property type="protein sequence ID" value="MCH5598308.1"/>
    <property type="molecule type" value="Genomic_DNA"/>
</dbReference>
<reference evidence="4 5" key="1">
    <citation type="submission" date="2022-02" db="EMBL/GenBank/DDBJ databases">
        <authorList>
            <person name="Min J."/>
        </authorList>
    </citation>
    <scope>NUCLEOTIDE SEQUENCE [LARGE SCALE GENOMIC DNA]</scope>
    <source>
        <strain evidence="4 5">GR10-1</strain>
    </source>
</reference>
<keyword evidence="5" id="KW-1185">Reference proteome</keyword>
<protein>
    <recommendedName>
        <fullName evidence="6">TonB-dependent receptor</fullName>
    </recommendedName>
</protein>
<comment type="caution">
    <text evidence="4">The sequence shown here is derived from an EMBL/GenBank/DDBJ whole genome shotgun (WGS) entry which is preliminary data.</text>
</comment>
<gene>
    <name evidence="4" type="ORF">MKP09_10485</name>
</gene>
<dbReference type="InterPro" id="IPR036942">
    <property type="entry name" value="Beta-barrel_TonB_sf"/>
</dbReference>
<dbReference type="Gene3D" id="2.40.170.20">
    <property type="entry name" value="TonB-dependent receptor, beta-barrel domain"/>
    <property type="match status" value="1"/>
</dbReference>
<dbReference type="SUPFAM" id="SSF56935">
    <property type="entry name" value="Porins"/>
    <property type="match status" value="1"/>
</dbReference>
<dbReference type="Proteomes" id="UP001202248">
    <property type="component" value="Unassembled WGS sequence"/>
</dbReference>
<evidence type="ECO:0008006" key="6">
    <source>
        <dbReference type="Google" id="ProtNLM"/>
    </source>
</evidence>
<evidence type="ECO:0000256" key="1">
    <source>
        <dbReference type="ARBA" id="ARBA00004442"/>
    </source>
</evidence>
<evidence type="ECO:0000313" key="5">
    <source>
        <dbReference type="Proteomes" id="UP001202248"/>
    </source>
</evidence>
<keyword evidence="2" id="KW-0472">Membrane</keyword>
<proteinExistence type="predicted"/>
<name>A0ABS9SIW7_9BACT</name>
<evidence type="ECO:0000313" key="4">
    <source>
        <dbReference type="EMBL" id="MCH5598308.1"/>
    </source>
</evidence>